<keyword evidence="1" id="KW-0472">Membrane</keyword>
<reference evidence="2 3" key="1">
    <citation type="submission" date="2018-08" db="EMBL/GenBank/DDBJ databases">
        <title>Erythrobacter zhengii sp.nov., a bacterium isolated from deep-sea sediment.</title>
        <authorList>
            <person name="Fang C."/>
            <person name="Wu Y.-H."/>
            <person name="Sun C."/>
            <person name="Wang H."/>
            <person name="Cheng H."/>
            <person name="Meng F.-X."/>
            <person name="Wang C.-S."/>
            <person name="Xu X.-W."/>
        </authorList>
    </citation>
    <scope>NUCLEOTIDE SEQUENCE [LARGE SCALE GENOMIC DNA]</scope>
    <source>
        <strain evidence="2 3">V18</strain>
    </source>
</reference>
<proteinExistence type="predicted"/>
<feature type="transmembrane region" description="Helical" evidence="1">
    <location>
        <begin position="56"/>
        <end position="76"/>
    </location>
</feature>
<evidence type="ECO:0000256" key="1">
    <source>
        <dbReference type="SAM" id="Phobius"/>
    </source>
</evidence>
<dbReference type="EMBL" id="QXFL01000003">
    <property type="protein sequence ID" value="RIV86574.1"/>
    <property type="molecule type" value="Genomic_DNA"/>
</dbReference>
<feature type="transmembrane region" description="Helical" evidence="1">
    <location>
        <begin position="12"/>
        <end position="36"/>
    </location>
</feature>
<evidence type="ECO:0000313" key="2">
    <source>
        <dbReference type="EMBL" id="RIV86574.1"/>
    </source>
</evidence>
<dbReference type="Proteomes" id="UP000286576">
    <property type="component" value="Unassembled WGS sequence"/>
</dbReference>
<dbReference type="InterPro" id="IPR010699">
    <property type="entry name" value="DUF1275"/>
</dbReference>
<keyword evidence="1" id="KW-1133">Transmembrane helix</keyword>
<dbReference type="OrthoDB" id="885342at2"/>
<gene>
    <name evidence="2" type="ORF">D2V07_07600</name>
</gene>
<dbReference type="AlphaFoldDB" id="A0A418NSU8"/>
<dbReference type="PANTHER" id="PTHR37314">
    <property type="entry name" value="SLR0142 PROTEIN"/>
    <property type="match status" value="1"/>
</dbReference>
<protein>
    <submittedName>
        <fullName evidence="2">DUF1275 domain-containing protein</fullName>
    </submittedName>
</protein>
<keyword evidence="3" id="KW-1185">Reference proteome</keyword>
<evidence type="ECO:0000313" key="3">
    <source>
        <dbReference type="Proteomes" id="UP000286576"/>
    </source>
</evidence>
<feature type="transmembrane region" description="Helical" evidence="1">
    <location>
        <begin position="189"/>
        <end position="209"/>
    </location>
</feature>
<name>A0A418NSU8_9SPHN</name>
<keyword evidence="1" id="KW-0812">Transmembrane</keyword>
<dbReference type="Pfam" id="PF06912">
    <property type="entry name" value="DUF1275"/>
    <property type="match status" value="1"/>
</dbReference>
<accession>A0A418NSU8</accession>
<sequence>MERFDPPRRRMAIGIALLAGFVDATGFLQVDGYYVSFMSGNTTLLARDIASGAPRVLVPALLIAGFVLGVTLGTWLGDLRHTHRKRRVLCAVIALLVSAATARALDWQAPSLACLVLAMGALNTTLSGNRRNPVGLTYMTGALVRMGQALGDRITGKQSSGWSAFAWLWTALLAGAFLGAVASQKVPSAALWIGVGYATLLLLASEAMARRSVSA</sequence>
<dbReference type="PANTHER" id="PTHR37314:SF4">
    <property type="entry name" value="UPF0700 TRANSMEMBRANE PROTEIN YOAK"/>
    <property type="match status" value="1"/>
</dbReference>
<organism evidence="2 3">
    <name type="scientific">Aurantiacibacter zhengii</name>
    <dbReference type="NCBI Taxonomy" id="2307003"/>
    <lineage>
        <taxon>Bacteria</taxon>
        <taxon>Pseudomonadati</taxon>
        <taxon>Pseudomonadota</taxon>
        <taxon>Alphaproteobacteria</taxon>
        <taxon>Sphingomonadales</taxon>
        <taxon>Erythrobacteraceae</taxon>
        <taxon>Aurantiacibacter</taxon>
    </lineage>
</organism>
<feature type="transmembrane region" description="Helical" evidence="1">
    <location>
        <begin position="162"/>
        <end position="183"/>
    </location>
</feature>
<comment type="caution">
    <text evidence="2">The sequence shown here is derived from an EMBL/GenBank/DDBJ whole genome shotgun (WGS) entry which is preliminary data.</text>
</comment>